<dbReference type="Proteomes" id="UP001303001">
    <property type="component" value="Chromosome"/>
</dbReference>
<evidence type="ECO:0000256" key="1">
    <source>
        <dbReference type="SAM" id="Phobius"/>
    </source>
</evidence>
<keyword evidence="1" id="KW-1133">Transmembrane helix</keyword>
<keyword evidence="3" id="KW-1185">Reference proteome</keyword>
<dbReference type="EMBL" id="CP134876">
    <property type="protein sequence ID" value="WNM39135.1"/>
    <property type="molecule type" value="Genomic_DNA"/>
</dbReference>
<keyword evidence="1" id="KW-0472">Membrane</keyword>
<sequence>MLTYLGVTQTNRHKPRVLQQHASHHEVGDRFTNDAAAAARFGLYTLTLWLIAIAALAVLGFTVGWAWSWLALVGGFTAMMLVLARMLFAPRN</sequence>
<evidence type="ECO:0000313" key="2">
    <source>
        <dbReference type="EMBL" id="WNM39135.1"/>
    </source>
</evidence>
<evidence type="ECO:0000313" key="3">
    <source>
        <dbReference type="Proteomes" id="UP001303001"/>
    </source>
</evidence>
<protein>
    <submittedName>
        <fullName evidence="2">Uncharacterized protein</fullName>
    </submittedName>
</protein>
<reference evidence="2 3" key="1">
    <citation type="submission" date="2023-09" db="EMBL/GenBank/DDBJ databases">
        <title>Micromonospora halotolerans DSM 45598 genome sequence.</title>
        <authorList>
            <person name="Mo P."/>
        </authorList>
    </citation>
    <scope>NUCLEOTIDE SEQUENCE [LARGE SCALE GENOMIC DNA]</scope>
    <source>
        <strain evidence="2 3">DSM 45598</strain>
    </source>
</reference>
<name>A0ABY9ZX32_9ACTN</name>
<feature type="transmembrane region" description="Helical" evidence="1">
    <location>
        <begin position="67"/>
        <end position="88"/>
    </location>
</feature>
<accession>A0ABY9ZX32</accession>
<proteinExistence type="predicted"/>
<feature type="transmembrane region" description="Helical" evidence="1">
    <location>
        <begin position="41"/>
        <end position="61"/>
    </location>
</feature>
<gene>
    <name evidence="2" type="ORF">RMN56_29110</name>
</gene>
<keyword evidence="1" id="KW-0812">Transmembrane</keyword>
<organism evidence="2 3">
    <name type="scientific">Micromonospora halotolerans</name>
    <dbReference type="NCBI Taxonomy" id="709879"/>
    <lineage>
        <taxon>Bacteria</taxon>
        <taxon>Bacillati</taxon>
        <taxon>Actinomycetota</taxon>
        <taxon>Actinomycetes</taxon>
        <taxon>Micromonosporales</taxon>
        <taxon>Micromonosporaceae</taxon>
        <taxon>Micromonospora</taxon>
    </lineage>
</organism>
<dbReference type="RefSeq" id="WP_313721040.1">
    <property type="nucleotide sequence ID" value="NZ_CP134876.1"/>
</dbReference>